<comment type="subcellular location">
    <subcellularLocation>
        <location evidence="1">Cytoplasm</location>
    </subcellularLocation>
</comment>
<dbReference type="InterPro" id="IPR050438">
    <property type="entry name" value="LMW_PTPase"/>
</dbReference>
<dbReference type="GO" id="GO:0004726">
    <property type="term" value="F:non-membrane spanning protein tyrosine phosphatase activity"/>
    <property type="evidence" value="ECO:0007669"/>
    <property type="project" value="InterPro"/>
</dbReference>
<organism evidence="9 10">
    <name type="scientific">Piromyces finnis</name>
    <dbReference type="NCBI Taxonomy" id="1754191"/>
    <lineage>
        <taxon>Eukaryota</taxon>
        <taxon>Fungi</taxon>
        <taxon>Fungi incertae sedis</taxon>
        <taxon>Chytridiomycota</taxon>
        <taxon>Chytridiomycota incertae sedis</taxon>
        <taxon>Neocallimastigomycetes</taxon>
        <taxon>Neocallimastigales</taxon>
        <taxon>Neocallimastigaceae</taxon>
        <taxon>Piromyces</taxon>
    </lineage>
</organism>
<evidence type="ECO:0000313" key="10">
    <source>
        <dbReference type="Proteomes" id="UP000193719"/>
    </source>
</evidence>
<dbReference type="AlphaFoldDB" id="A0A1Y1VBQ8"/>
<evidence type="ECO:0000313" key="9">
    <source>
        <dbReference type="EMBL" id="ORX51498.1"/>
    </source>
</evidence>
<evidence type="ECO:0000259" key="8">
    <source>
        <dbReference type="SMART" id="SM00226"/>
    </source>
</evidence>
<comment type="caution">
    <text evidence="9">The sequence shown here is derived from an EMBL/GenBank/DDBJ whole genome shotgun (WGS) entry which is preliminary data.</text>
</comment>
<dbReference type="STRING" id="1754191.A0A1Y1VBQ8"/>
<feature type="active site" evidence="7">
    <location>
        <position position="17"/>
    </location>
</feature>
<dbReference type="InterPro" id="IPR017867">
    <property type="entry name" value="Tyr_phospatase_low_mol_wt"/>
</dbReference>
<dbReference type="Proteomes" id="UP000193719">
    <property type="component" value="Unassembled WGS sequence"/>
</dbReference>
<feature type="active site" description="Proton donor" evidence="7">
    <location>
        <position position="128"/>
    </location>
</feature>
<comment type="similarity">
    <text evidence="2">Belongs to the low molecular weight phosphotyrosine protein phosphatase family.</text>
</comment>
<evidence type="ECO:0000256" key="5">
    <source>
        <dbReference type="ARBA" id="ARBA00022912"/>
    </source>
</evidence>
<dbReference type="InterPro" id="IPR023485">
    <property type="entry name" value="Ptyr_pPase"/>
</dbReference>
<evidence type="ECO:0000256" key="1">
    <source>
        <dbReference type="ARBA" id="ARBA00004496"/>
    </source>
</evidence>
<dbReference type="PANTHER" id="PTHR11717:SF7">
    <property type="entry name" value="LOW MOLECULAR WEIGHT PHOSPHOTYROSINE PROTEIN PHOSPHATASE"/>
    <property type="match status" value="1"/>
</dbReference>
<dbReference type="SUPFAM" id="SSF52788">
    <property type="entry name" value="Phosphotyrosine protein phosphatases I"/>
    <property type="match status" value="1"/>
</dbReference>
<evidence type="ECO:0000256" key="4">
    <source>
        <dbReference type="ARBA" id="ARBA00022801"/>
    </source>
</evidence>
<gene>
    <name evidence="9" type="ORF">BCR36DRAFT_351354</name>
</gene>
<dbReference type="PRINTS" id="PR00719">
    <property type="entry name" value="LMWPTPASE"/>
</dbReference>
<evidence type="ECO:0000256" key="2">
    <source>
        <dbReference type="ARBA" id="ARBA00011063"/>
    </source>
</evidence>
<keyword evidence="5" id="KW-0904">Protein phosphatase</keyword>
<dbReference type="CDD" id="cd16343">
    <property type="entry name" value="LMWPTP"/>
    <property type="match status" value="1"/>
</dbReference>
<keyword evidence="3" id="KW-0963">Cytoplasm</keyword>
<dbReference type="PANTHER" id="PTHR11717">
    <property type="entry name" value="LOW MOLECULAR WEIGHT PROTEIN TYROSINE PHOSPHATASE"/>
    <property type="match status" value="1"/>
</dbReference>
<dbReference type="PRINTS" id="PR00720">
    <property type="entry name" value="MAMMALPTPASE"/>
</dbReference>
<dbReference type="EMBL" id="MCFH01000018">
    <property type="protein sequence ID" value="ORX51498.1"/>
    <property type="molecule type" value="Genomic_DNA"/>
</dbReference>
<feature type="domain" description="Phosphotyrosine protein phosphatase I" evidence="8">
    <location>
        <begin position="5"/>
        <end position="154"/>
    </location>
</feature>
<dbReference type="GO" id="GO:0003993">
    <property type="term" value="F:acid phosphatase activity"/>
    <property type="evidence" value="ECO:0007669"/>
    <property type="project" value="InterPro"/>
</dbReference>
<keyword evidence="10" id="KW-1185">Reference proteome</keyword>
<sequence length="157" mass="17964">MSDTISVLFVCLGNICRSPMAEAVFTHEVVQRNLRNRFTIDSCGTCDYHVGESPDSRSSRTCKKHGVPVNHRARQICQEDFERFDHILCMDYSNLEDLKYMAPKGTEKKIQLFGEYDTDKKNDKIIKDPYYSGIDGFETNFEQVTRCSKGLLASLGF</sequence>
<feature type="active site" description="Nucleophile" evidence="7">
    <location>
        <position position="11"/>
    </location>
</feature>
<protein>
    <submittedName>
        <fullName evidence="9">LMWPc-domain-containing protein</fullName>
    </submittedName>
</protein>
<dbReference type="Pfam" id="PF01451">
    <property type="entry name" value="LMWPc"/>
    <property type="match status" value="1"/>
</dbReference>
<comment type="catalytic activity">
    <reaction evidence="6">
        <text>O-phospho-L-tyrosyl-[protein] + H2O = L-tyrosyl-[protein] + phosphate</text>
        <dbReference type="Rhea" id="RHEA:10684"/>
        <dbReference type="Rhea" id="RHEA-COMP:10136"/>
        <dbReference type="Rhea" id="RHEA-COMP:20101"/>
        <dbReference type="ChEBI" id="CHEBI:15377"/>
        <dbReference type="ChEBI" id="CHEBI:43474"/>
        <dbReference type="ChEBI" id="CHEBI:46858"/>
        <dbReference type="ChEBI" id="CHEBI:61978"/>
        <dbReference type="EC" id="3.1.3.48"/>
    </reaction>
</comment>
<name>A0A1Y1VBQ8_9FUNG</name>
<dbReference type="Gene3D" id="3.40.50.2300">
    <property type="match status" value="1"/>
</dbReference>
<reference evidence="9 10" key="2">
    <citation type="submission" date="2016-08" db="EMBL/GenBank/DDBJ databases">
        <title>Pervasive Adenine N6-methylation of Active Genes in Fungi.</title>
        <authorList>
            <consortium name="DOE Joint Genome Institute"/>
            <person name="Mondo S.J."/>
            <person name="Dannebaum R.O."/>
            <person name="Kuo R.C."/>
            <person name="Labutti K."/>
            <person name="Haridas S."/>
            <person name="Kuo A."/>
            <person name="Salamov A."/>
            <person name="Ahrendt S.R."/>
            <person name="Lipzen A."/>
            <person name="Sullivan W."/>
            <person name="Andreopoulos W.B."/>
            <person name="Clum A."/>
            <person name="Lindquist E."/>
            <person name="Daum C."/>
            <person name="Ramamoorthy G.K."/>
            <person name="Gryganskyi A."/>
            <person name="Culley D."/>
            <person name="Magnuson J.K."/>
            <person name="James T.Y."/>
            <person name="O'Malley M.A."/>
            <person name="Stajich J.E."/>
            <person name="Spatafora J.W."/>
            <person name="Visel A."/>
            <person name="Grigoriev I.V."/>
        </authorList>
    </citation>
    <scope>NUCLEOTIDE SEQUENCE [LARGE SCALE GENOMIC DNA]</scope>
    <source>
        <strain evidence="10">finn</strain>
    </source>
</reference>
<dbReference type="InterPro" id="IPR036196">
    <property type="entry name" value="Ptyr_pPase_sf"/>
</dbReference>
<evidence type="ECO:0000256" key="7">
    <source>
        <dbReference type="PIRSR" id="PIRSR617867-1"/>
    </source>
</evidence>
<dbReference type="InterPro" id="IPR002115">
    <property type="entry name" value="Tyr_Pase_low_mol_wt_mml"/>
</dbReference>
<evidence type="ECO:0000256" key="3">
    <source>
        <dbReference type="ARBA" id="ARBA00022490"/>
    </source>
</evidence>
<reference evidence="9 10" key="1">
    <citation type="submission" date="2016-08" db="EMBL/GenBank/DDBJ databases">
        <title>Genomes of anaerobic fungi encode conserved fungal cellulosomes for biomass hydrolysis.</title>
        <authorList>
            <consortium name="DOE Joint Genome Institute"/>
            <person name="Haitjema C.H."/>
            <person name="Gilmore S.P."/>
            <person name="Henske J.K."/>
            <person name="Solomon K.V."/>
            <person name="De Groot R."/>
            <person name="Kuo A."/>
            <person name="Mondo S.J."/>
            <person name="Salamov A.A."/>
            <person name="Labutti K."/>
            <person name="Zhao Z."/>
            <person name="Chiniquy J."/>
            <person name="Barry K."/>
            <person name="Brewer H.M."/>
            <person name="Purvine S.O."/>
            <person name="Wright A.T."/>
            <person name="Boxma B."/>
            <person name="Van Alen T."/>
            <person name="Hackstein J.H."/>
            <person name="Baker S.E."/>
            <person name="Grigoriev I.V."/>
            <person name="O'Malley M.A."/>
        </authorList>
    </citation>
    <scope>NUCLEOTIDE SEQUENCE [LARGE SCALE GENOMIC DNA]</scope>
    <source>
        <strain evidence="10">finn</strain>
    </source>
</reference>
<dbReference type="GO" id="GO:0005737">
    <property type="term" value="C:cytoplasm"/>
    <property type="evidence" value="ECO:0007669"/>
    <property type="project" value="UniProtKB-SubCell"/>
</dbReference>
<keyword evidence="4" id="KW-0378">Hydrolase</keyword>
<dbReference type="SMART" id="SM00226">
    <property type="entry name" value="LMWPc"/>
    <property type="match status" value="1"/>
</dbReference>
<dbReference type="OrthoDB" id="3388at2759"/>
<accession>A0A1Y1VBQ8</accession>
<dbReference type="FunFam" id="3.40.50.2300:FF:000105">
    <property type="entry name" value="Low molecular weight phosphotyrosine protein"/>
    <property type="match status" value="1"/>
</dbReference>
<evidence type="ECO:0000256" key="6">
    <source>
        <dbReference type="ARBA" id="ARBA00051722"/>
    </source>
</evidence>
<proteinExistence type="inferred from homology"/>